<dbReference type="Proteomes" id="UP000647235">
    <property type="component" value="Unassembled WGS sequence"/>
</dbReference>
<protein>
    <recommendedName>
        <fullName evidence="4">DUF5050 domain-containing protein</fullName>
    </recommendedName>
</protein>
<accession>A0ABR7EV64</accession>
<comment type="caution">
    <text evidence="2">The sequence shown here is derived from an EMBL/GenBank/DDBJ whole genome shotgun (WGS) entry which is preliminary data.</text>
</comment>
<name>A0ABR7EV64_9FIRM</name>
<evidence type="ECO:0000256" key="1">
    <source>
        <dbReference type="SAM" id="Phobius"/>
    </source>
</evidence>
<gene>
    <name evidence="2" type="ORF">H8S07_04845</name>
</gene>
<dbReference type="RefSeq" id="WP_186855562.1">
    <property type="nucleotide sequence ID" value="NZ_JACOOY010000005.1"/>
</dbReference>
<dbReference type="EMBL" id="JACOOY010000005">
    <property type="protein sequence ID" value="MBC5664609.1"/>
    <property type="molecule type" value="Genomic_DNA"/>
</dbReference>
<proteinExistence type="predicted"/>
<keyword evidence="1" id="KW-1133">Transmembrane helix</keyword>
<evidence type="ECO:0008006" key="4">
    <source>
        <dbReference type="Google" id="ProtNLM"/>
    </source>
</evidence>
<sequence>MKKKRKSLWIVLVCLLVIIYLAGYYLFWMRTNPISYYLEKAKGNYNVSRVLHNARTGDARMLAMLGDKTYYYDYSDKKLRTVDPKSGKLQSALEDAGTYTNGKYIYVNSWDALRQYDADGKLVAERKMDADGRIEKAFLGKKYIYIICSTGEDDSYQKMLYVVDAENVRKTVDLGELKIQTGKGAFIDWDKHWIEHTKITTPDMELYHAGSCKREKTKDGEVGYRLLLKDTSAGDFLATVMVNKKTGERVHQLDTDLQDGKLLASYKDTLYAWDFRNESKDFRIYKTNADGKNEELYQSEKYKPVDMKVSGNMLMLQLEDYRLGGMEHYTGAGYEAARYSGGELIYYDMEKQKITAKYELEKEQAVFMSADAYATFKDGKVSYYKTGQDTPLWTKKIKGYKTGKGDEIIRYDFQTYGDKLYVVYVDDESGENMRIMDIMELEK</sequence>
<keyword evidence="1" id="KW-0812">Transmembrane</keyword>
<dbReference type="SUPFAM" id="SSF50998">
    <property type="entry name" value="Quinoprotein alcohol dehydrogenase-like"/>
    <property type="match status" value="1"/>
</dbReference>
<organism evidence="2 3">
    <name type="scientific">Dorea hominis</name>
    <dbReference type="NCBI Taxonomy" id="2763040"/>
    <lineage>
        <taxon>Bacteria</taxon>
        <taxon>Bacillati</taxon>
        <taxon>Bacillota</taxon>
        <taxon>Clostridia</taxon>
        <taxon>Lachnospirales</taxon>
        <taxon>Lachnospiraceae</taxon>
        <taxon>Dorea</taxon>
    </lineage>
</organism>
<keyword evidence="3" id="KW-1185">Reference proteome</keyword>
<dbReference type="InterPro" id="IPR011047">
    <property type="entry name" value="Quinoprotein_ADH-like_sf"/>
</dbReference>
<feature type="transmembrane region" description="Helical" evidence="1">
    <location>
        <begin position="7"/>
        <end position="28"/>
    </location>
</feature>
<keyword evidence="1" id="KW-0472">Membrane</keyword>
<evidence type="ECO:0000313" key="2">
    <source>
        <dbReference type="EMBL" id="MBC5664609.1"/>
    </source>
</evidence>
<evidence type="ECO:0000313" key="3">
    <source>
        <dbReference type="Proteomes" id="UP000647235"/>
    </source>
</evidence>
<reference evidence="2 3" key="1">
    <citation type="submission" date="2020-08" db="EMBL/GenBank/DDBJ databases">
        <title>Genome public.</title>
        <authorList>
            <person name="Liu C."/>
            <person name="Sun Q."/>
        </authorList>
    </citation>
    <scope>NUCLEOTIDE SEQUENCE [LARGE SCALE GENOMIC DNA]</scope>
    <source>
        <strain evidence="2 3">NSJ-36</strain>
    </source>
</reference>